<evidence type="ECO:0000256" key="4">
    <source>
        <dbReference type="ARBA" id="ARBA00022801"/>
    </source>
</evidence>
<keyword evidence="9" id="KW-1185">Reference proteome</keyword>
<accession>A0A1H6ZIZ5</accession>
<dbReference type="Gene3D" id="3.30.420.150">
    <property type="entry name" value="Exopolyphosphatase. Domain 2"/>
    <property type="match status" value="1"/>
</dbReference>
<evidence type="ECO:0000256" key="1">
    <source>
        <dbReference type="ARBA" id="ARBA00007125"/>
    </source>
</evidence>
<dbReference type="Gene3D" id="3.30.420.40">
    <property type="match status" value="1"/>
</dbReference>
<dbReference type="FunFam" id="3.30.420.40:FF:000023">
    <property type="entry name" value="Guanosine-5'-triphosphate,3'-diphosphate pyrophosphatase"/>
    <property type="match status" value="1"/>
</dbReference>
<keyword evidence="4" id="KW-0378">Hydrolase</keyword>
<evidence type="ECO:0000256" key="5">
    <source>
        <dbReference type="ARBA" id="ARBA00047607"/>
    </source>
</evidence>
<dbReference type="AlphaFoldDB" id="A0A1H6ZIZ5"/>
<reference evidence="9" key="1">
    <citation type="submission" date="2016-10" db="EMBL/GenBank/DDBJ databases">
        <authorList>
            <person name="Varghese N."/>
            <person name="Submissions S."/>
        </authorList>
    </citation>
    <scope>NUCLEOTIDE SEQUENCE [LARGE SCALE GENOMIC DNA]</scope>
    <source>
        <strain evidence="9">LMG 26031</strain>
    </source>
</reference>
<dbReference type="Pfam" id="PF02541">
    <property type="entry name" value="Ppx-GppA"/>
    <property type="match status" value="1"/>
</dbReference>
<dbReference type="SUPFAM" id="SSF109604">
    <property type="entry name" value="HD-domain/PDEase-like"/>
    <property type="match status" value="1"/>
</dbReference>
<dbReference type="STRING" id="667676.SAMN05192539_1012130"/>
<evidence type="ECO:0000259" key="7">
    <source>
        <dbReference type="Pfam" id="PF21447"/>
    </source>
</evidence>
<evidence type="ECO:0000256" key="2">
    <source>
        <dbReference type="ARBA" id="ARBA00012451"/>
    </source>
</evidence>
<evidence type="ECO:0000313" key="9">
    <source>
        <dbReference type="Proteomes" id="UP000198866"/>
    </source>
</evidence>
<dbReference type="SUPFAM" id="SSF53067">
    <property type="entry name" value="Actin-like ATPase domain"/>
    <property type="match status" value="2"/>
</dbReference>
<dbReference type="Gene3D" id="1.10.3210.10">
    <property type="entry name" value="Hypothetical protein af1432"/>
    <property type="match status" value="1"/>
</dbReference>
<dbReference type="Proteomes" id="UP000198866">
    <property type="component" value="Unassembled WGS sequence"/>
</dbReference>
<gene>
    <name evidence="8" type="ORF">SAMN05192539_1012130</name>
</gene>
<dbReference type="OrthoDB" id="9793035at2"/>
<dbReference type="InterPro" id="IPR030673">
    <property type="entry name" value="PyroPPase_GppA_Ppx"/>
</dbReference>
<name>A0A1H6ZIZ5_9BURK</name>
<sequence>MSSTLKMATLNNAVTNVPARGAASARMRSPFPMVNTPPLLAAVDLGSNSFRLIVGRVEETDAGSQIYQVDALREPVRLGAGLSREKMLDRASQVRGWDALKRFGERLRDFHPDHVRAVATNTLRVAKNAQEFLGEAEAALGFPIEVIAGREEARLIYAGAAHSVPASAGKRLVVDIGGGSTEFIIGSHYTPIKMESLYIGCVSHSRQFFPSGNVDEYTMRQAELAASREIQIISADYKTTGWDQGIGSSGTARALAELVEANGFNDPGITHGISRGGLERLKRALIKAENVNRLKLVALKPDRVPVLAGGLSIMIAVFDELGVDYVDTTDGALRLGVLYDLLGRSQHQDMRTITVEGFMRRYGIDRAQASRIGELAVNFYDQLDEPDAEVREENRMFLGWAAALHEIGLSISHSAYHKHSAYIASNADMPGFSRTDQARLAALVVGHAGKLGKLAQTRDLEWKLLFCLRLAALFCRRRADAGLPEIHVAQANGGYEVRLPNSWVANNPLTDYSLIQEAAEWEKIRTPYRVVYTDE</sequence>
<dbReference type="GO" id="GO:0006793">
    <property type="term" value="P:phosphorus metabolic process"/>
    <property type="evidence" value="ECO:0007669"/>
    <property type="project" value="InterPro"/>
</dbReference>
<organism evidence="8 9">
    <name type="scientific">Paraburkholderia diazotrophica</name>
    <dbReference type="NCBI Taxonomy" id="667676"/>
    <lineage>
        <taxon>Bacteria</taxon>
        <taxon>Pseudomonadati</taxon>
        <taxon>Pseudomonadota</taxon>
        <taxon>Betaproteobacteria</taxon>
        <taxon>Burkholderiales</taxon>
        <taxon>Burkholderiaceae</taxon>
        <taxon>Paraburkholderia</taxon>
    </lineage>
</organism>
<proteinExistence type="inferred from homology"/>
<dbReference type="InterPro" id="IPR043129">
    <property type="entry name" value="ATPase_NBD"/>
</dbReference>
<dbReference type="CDD" id="cd24053">
    <property type="entry name" value="ASKHA_NBD_EcPPX-GppA-like"/>
    <property type="match status" value="1"/>
</dbReference>
<dbReference type="EMBL" id="FNYE01000012">
    <property type="protein sequence ID" value="SEJ52114.1"/>
    <property type="molecule type" value="Genomic_DNA"/>
</dbReference>
<dbReference type="EC" id="3.6.1.11" evidence="2"/>
<dbReference type="InterPro" id="IPR050273">
    <property type="entry name" value="GppA/Ppx_hydrolase"/>
</dbReference>
<dbReference type="PANTHER" id="PTHR30005">
    <property type="entry name" value="EXOPOLYPHOSPHATASE"/>
    <property type="match status" value="1"/>
</dbReference>
<comment type="catalytic activity">
    <reaction evidence="5">
        <text>[phosphate](n) + H2O = [phosphate](n-1) + phosphate + H(+)</text>
        <dbReference type="Rhea" id="RHEA:21528"/>
        <dbReference type="Rhea" id="RHEA-COMP:9859"/>
        <dbReference type="Rhea" id="RHEA-COMP:14279"/>
        <dbReference type="ChEBI" id="CHEBI:15377"/>
        <dbReference type="ChEBI" id="CHEBI:15378"/>
        <dbReference type="ChEBI" id="CHEBI:16838"/>
        <dbReference type="ChEBI" id="CHEBI:43474"/>
        <dbReference type="EC" id="3.6.1.11"/>
    </reaction>
</comment>
<dbReference type="PIRSF" id="PIRSF001267">
    <property type="entry name" value="Pyrophosphatase_GppA_Ppx"/>
    <property type="match status" value="1"/>
</dbReference>
<evidence type="ECO:0000313" key="8">
    <source>
        <dbReference type="EMBL" id="SEJ52114.1"/>
    </source>
</evidence>
<feature type="domain" description="Ppx/GppA phosphatase N-terminal" evidence="6">
    <location>
        <begin position="58"/>
        <end position="343"/>
    </location>
</feature>
<feature type="domain" description="Ppx/GppA phosphatase C-terminal" evidence="7">
    <location>
        <begin position="351"/>
        <end position="517"/>
    </location>
</feature>
<dbReference type="Pfam" id="PF21447">
    <property type="entry name" value="Ppx-GppA_III"/>
    <property type="match status" value="1"/>
</dbReference>
<evidence type="ECO:0000256" key="3">
    <source>
        <dbReference type="ARBA" id="ARBA00020416"/>
    </source>
</evidence>
<dbReference type="GO" id="GO:0004309">
    <property type="term" value="F:exopolyphosphatase activity"/>
    <property type="evidence" value="ECO:0007669"/>
    <property type="project" value="UniProtKB-EC"/>
</dbReference>
<dbReference type="InterPro" id="IPR022371">
    <property type="entry name" value="Exopolyphosphatase"/>
</dbReference>
<dbReference type="NCBIfam" id="TIGR03706">
    <property type="entry name" value="exo_poly_only"/>
    <property type="match status" value="1"/>
</dbReference>
<dbReference type="InterPro" id="IPR003695">
    <property type="entry name" value="Ppx_GppA_N"/>
</dbReference>
<dbReference type="InterPro" id="IPR048950">
    <property type="entry name" value="Ppx_GppA_C"/>
</dbReference>
<dbReference type="PANTHER" id="PTHR30005:SF0">
    <property type="entry name" value="RETROGRADE REGULATION PROTEIN 2"/>
    <property type="match status" value="1"/>
</dbReference>
<comment type="similarity">
    <text evidence="1">Belongs to the GppA/Ppx family.</text>
</comment>
<evidence type="ECO:0000259" key="6">
    <source>
        <dbReference type="Pfam" id="PF02541"/>
    </source>
</evidence>
<protein>
    <recommendedName>
        <fullName evidence="3">Exopolyphosphatase</fullName>
        <ecNumber evidence="2">3.6.1.11</ecNumber>
    </recommendedName>
</protein>